<proteinExistence type="predicted"/>
<dbReference type="AlphaFoldDB" id="A0A7W3NFM9"/>
<gene>
    <name evidence="1" type="ORF">HNP21_005219</name>
</gene>
<protein>
    <submittedName>
        <fullName evidence="1">Uncharacterized protein</fullName>
    </submittedName>
</protein>
<name>A0A7W3NFM9_PRIAR</name>
<evidence type="ECO:0000313" key="2">
    <source>
        <dbReference type="Proteomes" id="UP000543174"/>
    </source>
</evidence>
<dbReference type="EMBL" id="JACJHT010000008">
    <property type="protein sequence ID" value="MBA9042086.1"/>
    <property type="molecule type" value="Genomic_DNA"/>
</dbReference>
<sequence length="37" mass="4230">MLVVVLIAYSSYEMNETFDVVQVNKNKGQAKLHDLMT</sequence>
<accession>A0A7W3NFM9</accession>
<dbReference type="Proteomes" id="UP000543174">
    <property type="component" value="Unassembled WGS sequence"/>
</dbReference>
<comment type="caution">
    <text evidence="1">The sequence shown here is derived from an EMBL/GenBank/DDBJ whole genome shotgun (WGS) entry which is preliminary data.</text>
</comment>
<reference evidence="1" key="1">
    <citation type="submission" date="2020-08" db="EMBL/GenBank/DDBJ databases">
        <title>Functional genomics of gut bacteria from endangered species of beetles.</title>
        <authorList>
            <person name="Carlos-Shanley C."/>
        </authorList>
    </citation>
    <scope>NUCLEOTIDE SEQUENCE [LARGE SCALE GENOMIC DNA]</scope>
    <source>
        <strain evidence="1">S00060</strain>
    </source>
</reference>
<organism evidence="1 2">
    <name type="scientific">Priestia aryabhattai</name>
    <name type="common">Bacillus aryabhattai</name>
    <dbReference type="NCBI Taxonomy" id="412384"/>
    <lineage>
        <taxon>Bacteria</taxon>
        <taxon>Bacillati</taxon>
        <taxon>Bacillota</taxon>
        <taxon>Bacilli</taxon>
        <taxon>Bacillales</taxon>
        <taxon>Bacillaceae</taxon>
        <taxon>Priestia</taxon>
    </lineage>
</organism>
<evidence type="ECO:0000313" key="1">
    <source>
        <dbReference type="EMBL" id="MBA9042086.1"/>
    </source>
</evidence>
<keyword evidence="2" id="KW-1185">Reference proteome</keyword>